<dbReference type="AlphaFoldDB" id="A0A4U5M1E3"/>
<feature type="compositionally biased region" description="Low complexity" evidence="1">
    <location>
        <begin position="52"/>
        <end position="61"/>
    </location>
</feature>
<feature type="region of interest" description="Disordered" evidence="1">
    <location>
        <begin position="52"/>
        <end position="74"/>
    </location>
</feature>
<organism evidence="2 3">
    <name type="scientific">Steinernema carpocapsae</name>
    <name type="common">Entomopathogenic nematode</name>
    <dbReference type="NCBI Taxonomy" id="34508"/>
    <lineage>
        <taxon>Eukaryota</taxon>
        <taxon>Metazoa</taxon>
        <taxon>Ecdysozoa</taxon>
        <taxon>Nematoda</taxon>
        <taxon>Chromadorea</taxon>
        <taxon>Rhabditida</taxon>
        <taxon>Tylenchina</taxon>
        <taxon>Panagrolaimomorpha</taxon>
        <taxon>Strongyloidoidea</taxon>
        <taxon>Steinernematidae</taxon>
        <taxon>Steinernema</taxon>
    </lineage>
</organism>
<keyword evidence="3" id="KW-1185">Reference proteome</keyword>
<evidence type="ECO:0000313" key="2">
    <source>
        <dbReference type="EMBL" id="TKR62480.1"/>
    </source>
</evidence>
<comment type="caution">
    <text evidence="2">The sequence shown here is derived from an EMBL/GenBank/DDBJ whole genome shotgun (WGS) entry which is preliminary data.</text>
</comment>
<reference evidence="2 3" key="1">
    <citation type="journal article" date="2015" name="Genome Biol.">
        <title>Comparative genomics of Steinernema reveals deeply conserved gene regulatory networks.</title>
        <authorList>
            <person name="Dillman A.R."/>
            <person name="Macchietto M."/>
            <person name="Porter C.F."/>
            <person name="Rogers A."/>
            <person name="Williams B."/>
            <person name="Antoshechkin I."/>
            <person name="Lee M.M."/>
            <person name="Goodwin Z."/>
            <person name="Lu X."/>
            <person name="Lewis E.E."/>
            <person name="Goodrich-Blair H."/>
            <person name="Stock S.P."/>
            <person name="Adams B.J."/>
            <person name="Sternberg P.W."/>
            <person name="Mortazavi A."/>
        </authorList>
    </citation>
    <scope>NUCLEOTIDE SEQUENCE [LARGE SCALE GENOMIC DNA]</scope>
    <source>
        <strain evidence="2 3">ALL</strain>
    </source>
</reference>
<gene>
    <name evidence="2" type="ORF">L596_026432</name>
</gene>
<evidence type="ECO:0000256" key="1">
    <source>
        <dbReference type="SAM" id="MobiDB-lite"/>
    </source>
</evidence>
<protein>
    <submittedName>
        <fullName evidence="2">Uncharacterized protein</fullName>
    </submittedName>
</protein>
<accession>A0A4U5M1E3</accession>
<evidence type="ECO:0000313" key="3">
    <source>
        <dbReference type="Proteomes" id="UP000298663"/>
    </source>
</evidence>
<name>A0A4U5M1E3_STECR</name>
<reference evidence="2 3" key="2">
    <citation type="journal article" date="2019" name="G3 (Bethesda)">
        <title>Hybrid Assembly of the Genome of the Entomopathogenic Nematode Steinernema carpocapsae Identifies the X-Chromosome.</title>
        <authorList>
            <person name="Serra L."/>
            <person name="Macchietto M."/>
            <person name="Macias-Munoz A."/>
            <person name="McGill C.J."/>
            <person name="Rodriguez I.M."/>
            <person name="Rodriguez B."/>
            <person name="Murad R."/>
            <person name="Mortazavi A."/>
        </authorList>
    </citation>
    <scope>NUCLEOTIDE SEQUENCE [LARGE SCALE GENOMIC DNA]</scope>
    <source>
        <strain evidence="2 3">ALL</strain>
    </source>
</reference>
<dbReference type="Proteomes" id="UP000298663">
    <property type="component" value="Unassembled WGS sequence"/>
</dbReference>
<proteinExistence type="predicted"/>
<sequence>MVWSFSNQNERFPIQPPCLDHCRRPQNRLDTKTYLEYCSAAAFQACSCRRSSRSSCPQASCEGSGATPPDRTHPPFTPLKRKKCHLLAQVCVELQLKR</sequence>
<dbReference type="EMBL" id="AZBU02000010">
    <property type="protein sequence ID" value="TKR62480.1"/>
    <property type="molecule type" value="Genomic_DNA"/>
</dbReference>